<dbReference type="InterPro" id="IPR003004">
    <property type="entry name" value="GspF/PilC"/>
</dbReference>
<evidence type="ECO:0000256" key="5">
    <source>
        <dbReference type="ARBA" id="ARBA00022692"/>
    </source>
</evidence>
<organism evidence="11">
    <name type="scientific">Desulfitobacterium hafniense</name>
    <name type="common">Desulfitobacterium frappieri</name>
    <dbReference type="NCBI Taxonomy" id="49338"/>
    <lineage>
        <taxon>Bacteria</taxon>
        <taxon>Bacillati</taxon>
        <taxon>Bacillota</taxon>
        <taxon>Clostridia</taxon>
        <taxon>Eubacteriales</taxon>
        <taxon>Desulfitobacteriaceae</taxon>
        <taxon>Desulfitobacterium</taxon>
    </lineage>
</organism>
<dbReference type="PATRIC" id="fig|49338.4.peg.2766"/>
<protein>
    <submittedName>
        <fullName evidence="11">Type II secretion system protein F</fullName>
    </submittedName>
</protein>
<keyword evidence="5 8" id="KW-0812">Transmembrane</keyword>
<comment type="similarity">
    <text evidence="2 8">Belongs to the GSP F family.</text>
</comment>
<dbReference type="GO" id="GO:0005886">
    <property type="term" value="C:plasma membrane"/>
    <property type="evidence" value="ECO:0007669"/>
    <property type="project" value="UniProtKB-SubCell"/>
</dbReference>
<dbReference type="Pfam" id="PF00482">
    <property type="entry name" value="T2SSF"/>
    <property type="match status" value="2"/>
</dbReference>
<evidence type="ECO:0000256" key="6">
    <source>
        <dbReference type="ARBA" id="ARBA00022989"/>
    </source>
</evidence>
<dbReference type="AlphaFoldDB" id="A0A098B0R2"/>
<reference evidence="11" key="1">
    <citation type="submission" date="2014-07" db="EMBL/GenBank/DDBJ databases">
        <authorList>
            <person name="Hornung V.Bastian."/>
        </authorList>
    </citation>
    <scope>NUCLEOTIDE SEQUENCE</scope>
    <source>
        <strain evidence="11">PCE-S</strain>
    </source>
</reference>
<keyword evidence="7 9" id="KW-0472">Membrane</keyword>
<evidence type="ECO:0000256" key="4">
    <source>
        <dbReference type="ARBA" id="ARBA00022475"/>
    </source>
</evidence>
<dbReference type="Gene3D" id="1.20.81.30">
    <property type="entry name" value="Type II secretion system (T2SS), domain F"/>
    <property type="match status" value="2"/>
</dbReference>
<dbReference type="PRINTS" id="PR00812">
    <property type="entry name" value="BCTERIALGSPF"/>
</dbReference>
<evidence type="ECO:0000256" key="8">
    <source>
        <dbReference type="RuleBase" id="RU003923"/>
    </source>
</evidence>
<feature type="domain" description="Type II secretion system protein GspF" evidence="10">
    <location>
        <begin position="276"/>
        <end position="398"/>
    </location>
</feature>
<name>A0A098B0R2_DESHA</name>
<evidence type="ECO:0000256" key="7">
    <source>
        <dbReference type="ARBA" id="ARBA00023136"/>
    </source>
</evidence>
<comment type="subcellular location">
    <subcellularLocation>
        <location evidence="1 8">Cell membrane</location>
        <topology evidence="1 8">Multi-pass membrane protein</topology>
    </subcellularLocation>
</comment>
<evidence type="ECO:0000256" key="2">
    <source>
        <dbReference type="ARBA" id="ARBA00005745"/>
    </source>
</evidence>
<evidence type="ECO:0000259" key="10">
    <source>
        <dbReference type="Pfam" id="PF00482"/>
    </source>
</evidence>
<evidence type="ECO:0000256" key="1">
    <source>
        <dbReference type="ARBA" id="ARBA00004651"/>
    </source>
</evidence>
<evidence type="ECO:0000313" key="11">
    <source>
        <dbReference type="EMBL" id="CDX02463.1"/>
    </source>
</evidence>
<feature type="transmembrane region" description="Helical" evidence="9">
    <location>
        <begin position="216"/>
        <end position="242"/>
    </location>
</feature>
<dbReference type="PANTHER" id="PTHR30012:SF0">
    <property type="entry name" value="TYPE II SECRETION SYSTEM PROTEIN F-RELATED"/>
    <property type="match status" value="1"/>
</dbReference>
<dbReference type="GO" id="GO:0009306">
    <property type="term" value="P:protein secretion"/>
    <property type="evidence" value="ECO:0007669"/>
    <property type="project" value="InterPro"/>
</dbReference>
<proteinExistence type="inferred from homology"/>
<sequence>MRNRSFAWRALDQEGNRLQGIWEVRQEGEVRSLLFRKGYYPLAISPRHSRLFNLLFYFELLSKKSDRLRIWAGITQRLSLLLEAGLPLLPAIDILEKQSKGRVTRLAWGQVKEQLEAGAELSEALDSLVPPPTPYIRAMAQAGERAGRLPEVLAQLSRDLFEEHTYRRKLKGALTYPIFLLVLTIGLIYALSVLVLPVYEQIFLSMDAELPVLTQVIFRVSHGLPFLVLGVFSVGMSSVLLLRLRHPDDWRERLRGGLSKVPLLGRVYQLYDYLQFSQILGTLLDAGIPLLEALRLTYGAVLTFSMKRVVADLEEAARAGKRLTAVLADRADFPGDAARMLEVGEESGQLSTMLYHLSRLFQMELEEQMAQVPHLVGPLLVMVLAGIIGLVAIGVLLPIFDIGTHLQ</sequence>
<keyword evidence="4" id="KW-1003">Cell membrane</keyword>
<keyword evidence="6 9" id="KW-1133">Transmembrane helix</keyword>
<accession>A0A098B0R2</accession>
<dbReference type="RefSeq" id="WP_005810895.1">
    <property type="nucleotide sequence ID" value="NZ_CABKQQ010000029.1"/>
</dbReference>
<evidence type="ECO:0000256" key="9">
    <source>
        <dbReference type="SAM" id="Phobius"/>
    </source>
</evidence>
<feature type="domain" description="Type II secretion system protein GspF" evidence="10">
    <location>
        <begin position="75"/>
        <end position="197"/>
    </location>
</feature>
<gene>
    <name evidence="11" type="ORF">DPCES_2576</name>
</gene>
<dbReference type="InterPro" id="IPR042094">
    <property type="entry name" value="T2SS_GspF_sf"/>
</dbReference>
<feature type="transmembrane region" description="Helical" evidence="9">
    <location>
        <begin position="379"/>
        <end position="400"/>
    </location>
</feature>
<dbReference type="InterPro" id="IPR001992">
    <property type="entry name" value="T2SS_GspF/T4SS_PilC_CS"/>
</dbReference>
<dbReference type="InterPro" id="IPR018076">
    <property type="entry name" value="T2SS_GspF_dom"/>
</dbReference>
<dbReference type="PANTHER" id="PTHR30012">
    <property type="entry name" value="GENERAL SECRETION PATHWAY PROTEIN"/>
    <property type="match status" value="1"/>
</dbReference>
<evidence type="ECO:0000256" key="3">
    <source>
        <dbReference type="ARBA" id="ARBA00022448"/>
    </source>
</evidence>
<dbReference type="PROSITE" id="PS00874">
    <property type="entry name" value="T2SP_F"/>
    <property type="match status" value="1"/>
</dbReference>
<dbReference type="EMBL" id="LK996017">
    <property type="protein sequence ID" value="CDX02463.1"/>
    <property type="molecule type" value="Genomic_DNA"/>
</dbReference>
<feature type="transmembrane region" description="Helical" evidence="9">
    <location>
        <begin position="174"/>
        <end position="196"/>
    </location>
</feature>
<keyword evidence="3 8" id="KW-0813">Transport</keyword>